<dbReference type="GO" id="GO:0006614">
    <property type="term" value="P:SRP-dependent cotranslational protein targeting to membrane"/>
    <property type="evidence" value="ECO:0007669"/>
    <property type="project" value="InterPro"/>
</dbReference>
<dbReference type="GO" id="GO:0005785">
    <property type="term" value="C:signal recognition particle receptor complex"/>
    <property type="evidence" value="ECO:0007669"/>
    <property type="project" value="InterPro"/>
</dbReference>
<dbReference type="InterPro" id="IPR011012">
    <property type="entry name" value="Longin-like_dom_sf"/>
</dbReference>
<proteinExistence type="inferred from homology"/>
<dbReference type="SMART" id="SM00962">
    <property type="entry name" value="SRP54"/>
    <property type="match status" value="1"/>
</dbReference>
<dbReference type="InterPro" id="IPR000897">
    <property type="entry name" value="SRP54_GTPase_dom"/>
</dbReference>
<comment type="similarity">
    <text evidence="1">Belongs to the GTP-binding SRP family.</text>
</comment>
<keyword evidence="4" id="KW-0472">Membrane</keyword>
<reference evidence="8" key="1">
    <citation type="submission" date="2022-04" db="EMBL/GenBank/DDBJ databases">
        <title>A functionally conserved STORR gene fusion in Papaver species that diverged 16.8 million years ago.</title>
        <authorList>
            <person name="Catania T."/>
        </authorList>
    </citation>
    <scope>NUCLEOTIDE SEQUENCE</scope>
    <source>
        <strain evidence="8">S-188037</strain>
    </source>
</reference>
<dbReference type="SUPFAM" id="SSF52540">
    <property type="entry name" value="P-loop containing nucleoside triphosphate hydrolases"/>
    <property type="match status" value="1"/>
</dbReference>
<evidence type="ECO:0000256" key="4">
    <source>
        <dbReference type="ARBA" id="ARBA00023136"/>
    </source>
</evidence>
<dbReference type="PANTHER" id="PTHR43134:SF1">
    <property type="entry name" value="SIGNAL RECOGNITION PARTICLE RECEPTOR SUBUNIT ALPHA"/>
    <property type="match status" value="1"/>
</dbReference>
<feature type="region of interest" description="Disordered" evidence="6">
    <location>
        <begin position="125"/>
        <end position="145"/>
    </location>
</feature>
<dbReference type="Gene3D" id="3.30.450.60">
    <property type="match status" value="1"/>
</dbReference>
<keyword evidence="9" id="KW-1185">Reference proteome</keyword>
<dbReference type="InterPro" id="IPR007222">
    <property type="entry name" value="Sig_recog_particle_rcpt_asu_N"/>
</dbReference>
<evidence type="ECO:0000256" key="3">
    <source>
        <dbReference type="ARBA" id="ARBA00023134"/>
    </source>
</evidence>
<dbReference type="Pfam" id="PF04086">
    <property type="entry name" value="SRP-alpha_N"/>
    <property type="match status" value="1"/>
</dbReference>
<dbReference type="GO" id="GO:0006886">
    <property type="term" value="P:intracellular protein transport"/>
    <property type="evidence" value="ECO:0007669"/>
    <property type="project" value="InterPro"/>
</dbReference>
<evidence type="ECO:0000256" key="6">
    <source>
        <dbReference type="SAM" id="MobiDB-lite"/>
    </source>
</evidence>
<dbReference type="InterPro" id="IPR027417">
    <property type="entry name" value="P-loop_NTPase"/>
</dbReference>
<organism evidence="8 9">
    <name type="scientific">Papaver atlanticum</name>
    <dbReference type="NCBI Taxonomy" id="357466"/>
    <lineage>
        <taxon>Eukaryota</taxon>
        <taxon>Viridiplantae</taxon>
        <taxon>Streptophyta</taxon>
        <taxon>Embryophyta</taxon>
        <taxon>Tracheophyta</taxon>
        <taxon>Spermatophyta</taxon>
        <taxon>Magnoliopsida</taxon>
        <taxon>Ranunculales</taxon>
        <taxon>Papaveraceae</taxon>
        <taxon>Papaveroideae</taxon>
        <taxon>Papaver</taxon>
    </lineage>
</organism>
<evidence type="ECO:0000256" key="2">
    <source>
        <dbReference type="ARBA" id="ARBA00022741"/>
    </source>
</evidence>
<dbReference type="GO" id="GO:0003924">
    <property type="term" value="F:GTPase activity"/>
    <property type="evidence" value="ECO:0007669"/>
    <property type="project" value="InterPro"/>
</dbReference>
<comment type="subcellular location">
    <subcellularLocation>
        <location evidence="5">Endomembrane system</location>
        <topology evidence="5">Peripheral membrane protein</topology>
        <orientation evidence="5">Cytoplasmic side</orientation>
    </subcellularLocation>
</comment>
<evidence type="ECO:0000256" key="1">
    <source>
        <dbReference type="ARBA" id="ARBA00008531"/>
    </source>
</evidence>
<dbReference type="EMBL" id="JAJJMB010004716">
    <property type="protein sequence ID" value="KAI3942189.1"/>
    <property type="molecule type" value="Genomic_DNA"/>
</dbReference>
<gene>
    <name evidence="8" type="ORF">MKW98_003788</name>
</gene>
<dbReference type="Proteomes" id="UP001202328">
    <property type="component" value="Unassembled WGS sequence"/>
</dbReference>
<dbReference type="AlphaFoldDB" id="A0AAD4T816"/>
<keyword evidence="3" id="KW-0342">GTP-binding</keyword>
<dbReference type="PANTHER" id="PTHR43134">
    <property type="entry name" value="SIGNAL RECOGNITION PARTICLE RECEPTOR SUBUNIT ALPHA"/>
    <property type="match status" value="1"/>
</dbReference>
<dbReference type="SUPFAM" id="SSF64356">
    <property type="entry name" value="SNARE-like"/>
    <property type="match status" value="1"/>
</dbReference>
<evidence type="ECO:0000313" key="9">
    <source>
        <dbReference type="Proteomes" id="UP001202328"/>
    </source>
</evidence>
<comment type="caution">
    <text evidence="8">The sequence shown here is derived from an EMBL/GenBank/DDBJ whole genome shotgun (WGS) entry which is preliminary data.</text>
</comment>
<accession>A0AAD4T816</accession>
<protein>
    <recommendedName>
        <fullName evidence="7">SRP54-type proteins GTP-binding domain-containing protein</fullName>
    </recommendedName>
</protein>
<evidence type="ECO:0000256" key="5">
    <source>
        <dbReference type="ARBA" id="ARBA00029433"/>
    </source>
</evidence>
<dbReference type="GO" id="GO:0005525">
    <property type="term" value="F:GTP binding"/>
    <property type="evidence" value="ECO:0007669"/>
    <property type="project" value="UniProtKB-KW"/>
</dbReference>
<keyword evidence="2" id="KW-0547">Nucleotide-binding</keyword>
<name>A0AAD4T816_9MAGN</name>
<dbReference type="GO" id="GO:0005047">
    <property type="term" value="F:signal recognition particle binding"/>
    <property type="evidence" value="ECO:0007669"/>
    <property type="project" value="InterPro"/>
</dbReference>
<sequence length="342" mass="38410">MVEQFVIFTTGGLKDLWILLILTRNLVVLLILLNGHSTMTFGVVFVALYQKILHLLYVDDLLYMVRKEFSDIYDPKRMNYINFDDVFRQLRKEVEAKAEELKKLKQVIGRAPVALVKKQRQAAIQNGNGSSKNGGGNDSSEEHRKKMSSFTRVLSTVQEAMEDALVRILTPRCSIDVLRNVHASKEQGRPYVVTFVGVNGVGKSTNLAKIAFWLQQHNVSVMMASCDTFRLGAVEQLQTHAHRLQIPIFEKGYEKDPAVVPKEDIQEARRNGSDDNEPLLRAVSKLISLNNPDLVLFSVEALVGNDKLADLSNSPSSRVIDGISYTDLTKLNVKTIVKTLLK</sequence>
<dbReference type="Pfam" id="PF00448">
    <property type="entry name" value="SRP54"/>
    <property type="match status" value="1"/>
</dbReference>
<evidence type="ECO:0000259" key="7">
    <source>
        <dbReference type="SMART" id="SM00962"/>
    </source>
</evidence>
<feature type="domain" description="SRP54-type proteins GTP-binding" evidence="7">
    <location>
        <begin position="190"/>
        <end position="342"/>
    </location>
</feature>
<evidence type="ECO:0000313" key="8">
    <source>
        <dbReference type="EMBL" id="KAI3942189.1"/>
    </source>
</evidence>
<dbReference type="Gene3D" id="3.40.50.300">
    <property type="entry name" value="P-loop containing nucleotide triphosphate hydrolases"/>
    <property type="match status" value="1"/>
</dbReference>